<evidence type="ECO:0000256" key="5">
    <source>
        <dbReference type="ARBA" id="ARBA00022679"/>
    </source>
</evidence>
<comment type="caution">
    <text evidence="15">The sequence shown here is derived from an EMBL/GenBank/DDBJ whole genome shotgun (WGS) entry which is preliminary data.</text>
</comment>
<evidence type="ECO:0000256" key="13">
    <source>
        <dbReference type="ARBA" id="ARBA00047690"/>
    </source>
</evidence>
<dbReference type="EC" id="2.5.1.141" evidence="3 14"/>
<dbReference type="Gene3D" id="1.10.357.140">
    <property type="entry name" value="UbiA prenyltransferase"/>
    <property type="match status" value="1"/>
</dbReference>
<evidence type="ECO:0000256" key="1">
    <source>
        <dbReference type="ARBA" id="ARBA00004651"/>
    </source>
</evidence>
<dbReference type="InterPro" id="IPR006369">
    <property type="entry name" value="Protohaem_IX_farnesylTrfase"/>
</dbReference>
<keyword evidence="6 14" id="KW-0812">Transmembrane</keyword>
<dbReference type="NCBIfam" id="NF003349">
    <property type="entry name" value="PRK04375.1-2"/>
    <property type="match status" value="1"/>
</dbReference>
<dbReference type="PANTHER" id="PTHR43448">
    <property type="entry name" value="PROTOHEME IX FARNESYLTRANSFERASE, MITOCHONDRIAL"/>
    <property type="match status" value="1"/>
</dbReference>
<evidence type="ECO:0000256" key="8">
    <source>
        <dbReference type="ARBA" id="ARBA00023133"/>
    </source>
</evidence>
<dbReference type="Pfam" id="PF01040">
    <property type="entry name" value="UbiA"/>
    <property type="match status" value="1"/>
</dbReference>
<comment type="pathway">
    <text evidence="2 14">Porphyrin-containing compound metabolism; heme O biosynthesis; heme O from protoheme: step 1/1.</text>
</comment>
<keyword evidence="9 14" id="KW-0472">Membrane</keyword>
<keyword evidence="16" id="KW-1185">Reference proteome</keyword>
<keyword evidence="8 14" id="KW-0350">Heme biosynthesis</keyword>
<comment type="catalytic activity">
    <reaction evidence="13 14">
        <text>heme b + (2E,6E)-farnesyl diphosphate + H2O = Fe(II)-heme o + diphosphate</text>
        <dbReference type="Rhea" id="RHEA:28070"/>
        <dbReference type="ChEBI" id="CHEBI:15377"/>
        <dbReference type="ChEBI" id="CHEBI:33019"/>
        <dbReference type="ChEBI" id="CHEBI:60344"/>
        <dbReference type="ChEBI" id="CHEBI:60530"/>
        <dbReference type="ChEBI" id="CHEBI:175763"/>
        <dbReference type="EC" id="2.5.1.141"/>
    </reaction>
</comment>
<name>A0A266QB52_9GAMM</name>
<dbReference type="NCBIfam" id="TIGR01473">
    <property type="entry name" value="cyoE_ctaB"/>
    <property type="match status" value="1"/>
</dbReference>
<protein>
    <recommendedName>
        <fullName evidence="11 14">Protoheme IX farnesyltransferase</fullName>
        <ecNumber evidence="3 14">2.5.1.141</ecNumber>
    </recommendedName>
    <alternativeName>
        <fullName evidence="12 14">Heme B farnesyltransferase</fullName>
    </alternativeName>
    <alternativeName>
        <fullName evidence="10 14">Heme O synthase</fullName>
    </alternativeName>
</protein>
<evidence type="ECO:0000256" key="7">
    <source>
        <dbReference type="ARBA" id="ARBA00022989"/>
    </source>
</evidence>
<keyword evidence="7 14" id="KW-1133">Transmembrane helix</keyword>
<feature type="transmembrane region" description="Helical" evidence="14">
    <location>
        <begin position="239"/>
        <end position="263"/>
    </location>
</feature>
<comment type="similarity">
    <text evidence="14">Belongs to the UbiA prenyltransferase family. Protoheme IX farnesyltransferase subfamily.</text>
</comment>
<dbReference type="EMBL" id="NHNI01000001">
    <property type="protein sequence ID" value="OZY86866.1"/>
    <property type="molecule type" value="Genomic_DNA"/>
</dbReference>
<dbReference type="InterPro" id="IPR044878">
    <property type="entry name" value="UbiA_sf"/>
</dbReference>
<evidence type="ECO:0000256" key="4">
    <source>
        <dbReference type="ARBA" id="ARBA00022475"/>
    </source>
</evidence>
<feature type="transmembrane region" description="Helical" evidence="14">
    <location>
        <begin position="57"/>
        <end position="78"/>
    </location>
</feature>
<dbReference type="Proteomes" id="UP000216101">
    <property type="component" value="Unassembled WGS sequence"/>
</dbReference>
<evidence type="ECO:0000256" key="14">
    <source>
        <dbReference type="HAMAP-Rule" id="MF_00154"/>
    </source>
</evidence>
<feature type="transmembrane region" description="Helical" evidence="14">
    <location>
        <begin position="284"/>
        <end position="307"/>
    </location>
</feature>
<evidence type="ECO:0000256" key="10">
    <source>
        <dbReference type="ARBA" id="ARBA00030253"/>
    </source>
</evidence>
<dbReference type="AlphaFoldDB" id="A0A266QB52"/>
<dbReference type="GO" id="GO:0008495">
    <property type="term" value="F:protoheme IX farnesyltransferase activity"/>
    <property type="evidence" value="ECO:0007669"/>
    <property type="project" value="UniProtKB-UniRule"/>
</dbReference>
<dbReference type="HAMAP" id="MF_00154">
    <property type="entry name" value="CyoE_CtaB"/>
    <property type="match status" value="1"/>
</dbReference>
<comment type="miscellaneous">
    <text evidence="14">Carbon 2 of the heme B porphyrin ring is defined according to the Fischer nomenclature.</text>
</comment>
<evidence type="ECO:0000313" key="15">
    <source>
        <dbReference type="EMBL" id="OZY86866.1"/>
    </source>
</evidence>
<evidence type="ECO:0000256" key="9">
    <source>
        <dbReference type="ARBA" id="ARBA00023136"/>
    </source>
</evidence>
<dbReference type="PANTHER" id="PTHR43448:SF7">
    <property type="entry name" value="4-HYDROXYBENZOATE SOLANESYLTRANSFERASE"/>
    <property type="match status" value="1"/>
</dbReference>
<organism evidence="15 16">
    <name type="scientific">Cellvibrio mixtus</name>
    <dbReference type="NCBI Taxonomy" id="39650"/>
    <lineage>
        <taxon>Bacteria</taxon>
        <taxon>Pseudomonadati</taxon>
        <taxon>Pseudomonadota</taxon>
        <taxon>Gammaproteobacteria</taxon>
        <taxon>Cellvibrionales</taxon>
        <taxon>Cellvibrionaceae</taxon>
        <taxon>Cellvibrio</taxon>
    </lineage>
</organism>
<dbReference type="PROSITE" id="PS00943">
    <property type="entry name" value="UBIA"/>
    <property type="match status" value="1"/>
</dbReference>
<dbReference type="UniPathway" id="UPA00834">
    <property type="reaction ID" value="UER00712"/>
</dbReference>
<gene>
    <name evidence="14" type="primary">cyoE</name>
    <name evidence="15" type="ORF">CBP51_07690</name>
</gene>
<evidence type="ECO:0000256" key="11">
    <source>
        <dbReference type="ARBA" id="ARBA00040810"/>
    </source>
</evidence>
<accession>A0A266QB52</accession>
<dbReference type="RefSeq" id="WP_094984405.1">
    <property type="nucleotide sequence ID" value="NZ_NHNI01000001.1"/>
</dbReference>
<feature type="transmembrane region" description="Helical" evidence="14">
    <location>
        <begin position="211"/>
        <end position="233"/>
    </location>
</feature>
<keyword evidence="4 14" id="KW-1003">Cell membrane</keyword>
<proteinExistence type="inferred from homology"/>
<feature type="transmembrane region" description="Helical" evidence="14">
    <location>
        <begin position="99"/>
        <end position="122"/>
    </location>
</feature>
<dbReference type="FunFam" id="1.10.357.140:FF:000001">
    <property type="entry name" value="Protoheme IX farnesyltransferase"/>
    <property type="match status" value="1"/>
</dbReference>
<evidence type="ECO:0000256" key="6">
    <source>
        <dbReference type="ARBA" id="ARBA00022692"/>
    </source>
</evidence>
<dbReference type="CDD" id="cd13957">
    <property type="entry name" value="PT_UbiA_Cox10"/>
    <property type="match status" value="1"/>
</dbReference>
<dbReference type="GO" id="GO:0048034">
    <property type="term" value="P:heme O biosynthetic process"/>
    <property type="evidence" value="ECO:0007669"/>
    <property type="project" value="UniProtKB-UniRule"/>
</dbReference>
<dbReference type="InterPro" id="IPR000537">
    <property type="entry name" value="UbiA_prenyltransferase"/>
</dbReference>
<feature type="transmembrane region" description="Helical" evidence="14">
    <location>
        <begin position="128"/>
        <end position="146"/>
    </location>
</feature>
<dbReference type="GO" id="GO:0005886">
    <property type="term" value="C:plasma membrane"/>
    <property type="evidence" value="ECO:0007669"/>
    <property type="project" value="UniProtKB-SubCell"/>
</dbReference>
<feature type="transmembrane region" description="Helical" evidence="14">
    <location>
        <begin position="32"/>
        <end position="51"/>
    </location>
</feature>
<reference evidence="16" key="1">
    <citation type="submission" date="2017-05" db="EMBL/GenBank/DDBJ databases">
        <authorList>
            <person name="Barney B.M."/>
        </authorList>
    </citation>
    <scope>NUCLEOTIDE SEQUENCE [LARGE SCALE GENOMIC DNA]</scope>
    <source>
        <strain evidence="16">PSBB022</strain>
    </source>
</reference>
<keyword evidence="5 14" id="KW-0808">Transferase</keyword>
<evidence type="ECO:0000256" key="2">
    <source>
        <dbReference type="ARBA" id="ARBA00004919"/>
    </source>
</evidence>
<evidence type="ECO:0000256" key="3">
    <source>
        <dbReference type="ARBA" id="ARBA00012292"/>
    </source>
</evidence>
<dbReference type="InterPro" id="IPR030470">
    <property type="entry name" value="UbiA_prenylTrfase_CS"/>
</dbReference>
<feature type="transmembrane region" description="Helical" evidence="14">
    <location>
        <begin position="180"/>
        <end position="199"/>
    </location>
</feature>
<sequence length="312" mass="34385">MTTLKTASPWVNGRAQLNQLFQAYYQLTKPKVVALLVLTAVVGMMLASPGWPDPWLIVTASSGIALVSGAAAAFNHVLDQKIDAQMARTYMRPLPKGRLTNQQAIIFACILAMSGFLLLLLAVNALTAYLTLVGLFGYAVVYTLILKRATPQNIVIGGVAGALPPVLGWTSVTGSVSGEALLLMMIIFAWTPPHFWALAIHRVNDYARANIPMLPVTHGIAFTKTLILLYTFLLMAVCWLPYLIGMTGLLYLLSSLVLNMLFIRHAWRLKFAAQATTAMDTFRFSILHLMLLFLALLVDHYVLIFWYEGSIL</sequence>
<comment type="function">
    <text evidence="14">Converts heme B (protoheme IX) to heme O by substitution of the vinyl group on carbon 2 of heme B porphyrin ring with a hydroxyethyl farnesyl side group.</text>
</comment>
<comment type="subcellular location">
    <subcellularLocation>
        <location evidence="1 14">Cell membrane</location>
        <topology evidence="1 14">Multi-pass membrane protein</topology>
    </subcellularLocation>
</comment>
<evidence type="ECO:0000256" key="12">
    <source>
        <dbReference type="ARBA" id="ARBA00042475"/>
    </source>
</evidence>
<feature type="transmembrane region" description="Helical" evidence="14">
    <location>
        <begin position="153"/>
        <end position="174"/>
    </location>
</feature>
<evidence type="ECO:0000313" key="16">
    <source>
        <dbReference type="Proteomes" id="UP000216101"/>
    </source>
</evidence>